<dbReference type="WBParaSite" id="ES5_v2.g27094.t1">
    <property type="protein sequence ID" value="ES5_v2.g27094.t1"/>
    <property type="gene ID" value="ES5_v2.g27094"/>
</dbReference>
<organism evidence="1 2">
    <name type="scientific">Panagrolaimus sp. ES5</name>
    <dbReference type="NCBI Taxonomy" id="591445"/>
    <lineage>
        <taxon>Eukaryota</taxon>
        <taxon>Metazoa</taxon>
        <taxon>Ecdysozoa</taxon>
        <taxon>Nematoda</taxon>
        <taxon>Chromadorea</taxon>
        <taxon>Rhabditida</taxon>
        <taxon>Tylenchina</taxon>
        <taxon>Panagrolaimomorpha</taxon>
        <taxon>Panagrolaimoidea</taxon>
        <taxon>Panagrolaimidae</taxon>
        <taxon>Panagrolaimus</taxon>
    </lineage>
</organism>
<protein>
    <submittedName>
        <fullName evidence="2">RecQ-mediated genome instability protein 1 C-terminal OB-fold domain-containing protein</fullName>
    </submittedName>
</protein>
<sequence>MNNSNDSFKSHDGDVNANSRKSFDGLARDSEDEFMENIKANKLSQTFTPQREETSPFSIDREISLIPRKRLAEQPKTPPRCNPRKLNFSQPPGCIPRKKAQLEAGVERDDEKKKGEAQSSIIAKYKDLKVVKLNIVMNQKKFWLHSERRMINASPIFCAPDDEIDMKNWTVKVNVNDGTFGDVIMLVDKELLNAVLGYSFNHLKKAMAENNNDELEQCRERAQNIRKIFSRLDLLLEVEFAPEPSSYPIIKKIKNLAKSLDII</sequence>
<reference evidence="2" key="1">
    <citation type="submission" date="2022-11" db="UniProtKB">
        <authorList>
            <consortium name="WormBaseParasite"/>
        </authorList>
    </citation>
    <scope>IDENTIFICATION</scope>
</reference>
<dbReference type="Proteomes" id="UP000887579">
    <property type="component" value="Unplaced"/>
</dbReference>
<evidence type="ECO:0000313" key="2">
    <source>
        <dbReference type="WBParaSite" id="ES5_v2.g27094.t1"/>
    </source>
</evidence>
<name>A0AC34GC01_9BILA</name>
<evidence type="ECO:0000313" key="1">
    <source>
        <dbReference type="Proteomes" id="UP000887579"/>
    </source>
</evidence>
<proteinExistence type="predicted"/>
<accession>A0AC34GC01</accession>